<dbReference type="PROSITE" id="PS50222">
    <property type="entry name" value="EF_HAND_2"/>
    <property type="match status" value="4"/>
</dbReference>
<feature type="domain" description="EF-hand" evidence="5">
    <location>
        <begin position="185"/>
        <end position="220"/>
    </location>
</feature>
<feature type="region of interest" description="Disordered" evidence="4">
    <location>
        <begin position="481"/>
        <end position="503"/>
    </location>
</feature>
<keyword evidence="2" id="KW-0677">Repeat</keyword>
<dbReference type="Pfam" id="PF13499">
    <property type="entry name" value="EF-hand_7"/>
    <property type="match status" value="2"/>
</dbReference>
<dbReference type="SMART" id="SM00054">
    <property type="entry name" value="EFh"/>
    <property type="match status" value="4"/>
</dbReference>
<evidence type="ECO:0000256" key="4">
    <source>
        <dbReference type="SAM" id="MobiDB-lite"/>
    </source>
</evidence>
<dbReference type="PANTHER" id="PTHR10891">
    <property type="entry name" value="EF-HAND CALCIUM-BINDING DOMAIN CONTAINING PROTEIN"/>
    <property type="match status" value="1"/>
</dbReference>
<feature type="domain" description="EF-hand" evidence="5">
    <location>
        <begin position="230"/>
        <end position="265"/>
    </location>
</feature>
<sequence>MRAFDGRRVGGGIGASAAPPSAAAAGTPQLDASSSRPACVALRPRSSALPIPMQMPMPRTQLRCAASGAASVCQRQHQQQRCLRPENERQPLQCVAPRVRLPRAVAVGVVAGACDGPGPSALTGPRTQRATSSAPRHQHQHRKQQQQRGRTKQEKQHQQRARGGLVACAALGSECDDNITPDDAAKLSALQDRFKTFDVDGDGKIDRDELQSLLESFEGGTSMMRTRYWLPDGELDAVMRQYDKDSSGTIDFAEFTSIVYDGLLLDGKLSEYEAAFNAIDTSGNGTIAAMEIGQLLAQMGDPVSFEKLADIMQQYDKDESGQIEFPEFLQMFRKQLLDVKAVSRYLTNRPLMQGDASKSMLDAAEGDVNLIFSQAEMEEISAQADAEGKMVLVFAALTWCRPCRSMQRSVIKMAQQYKQYFTVVKLFGNSNTQTKRLFKDVLKVRSTPCFMVLKGDKIQTTLLGASREKLEACLRSLVPAEQRSSLPPPLYEKPPAPTPATRK</sequence>
<dbReference type="GO" id="GO:0005509">
    <property type="term" value="F:calcium ion binding"/>
    <property type="evidence" value="ECO:0007669"/>
    <property type="project" value="InterPro"/>
</dbReference>
<reference evidence="6" key="1">
    <citation type="submission" date="2021-01" db="EMBL/GenBank/DDBJ databases">
        <authorList>
            <person name="Corre E."/>
            <person name="Pelletier E."/>
            <person name="Niang G."/>
            <person name="Scheremetjew M."/>
            <person name="Finn R."/>
            <person name="Kale V."/>
            <person name="Holt S."/>
            <person name="Cochrane G."/>
            <person name="Meng A."/>
            <person name="Brown T."/>
            <person name="Cohen L."/>
        </authorList>
    </citation>
    <scope>NUCLEOTIDE SEQUENCE</scope>
    <source>
        <strain evidence="6">CCMP219</strain>
    </source>
</reference>
<dbReference type="SUPFAM" id="SSF52833">
    <property type="entry name" value="Thioredoxin-like"/>
    <property type="match status" value="1"/>
</dbReference>
<dbReference type="InterPro" id="IPR013766">
    <property type="entry name" value="Thioredoxin_domain"/>
</dbReference>
<feature type="region of interest" description="Disordered" evidence="4">
    <location>
        <begin position="1"/>
        <end position="37"/>
    </location>
</feature>
<evidence type="ECO:0000259" key="5">
    <source>
        <dbReference type="PROSITE" id="PS50222"/>
    </source>
</evidence>
<feature type="compositionally biased region" description="Polar residues" evidence="4">
    <location>
        <begin position="125"/>
        <end position="135"/>
    </location>
</feature>
<gene>
    <name evidence="6" type="ORF">CEUR00632_LOCUS15941</name>
</gene>
<feature type="compositionally biased region" description="Low complexity" evidence="4">
    <location>
        <begin position="15"/>
        <end position="26"/>
    </location>
</feature>
<dbReference type="InterPro" id="IPR002048">
    <property type="entry name" value="EF_hand_dom"/>
</dbReference>
<dbReference type="CDD" id="cd02947">
    <property type="entry name" value="TRX_family"/>
    <property type="match status" value="1"/>
</dbReference>
<dbReference type="EMBL" id="HBEC01034317">
    <property type="protein sequence ID" value="CAD8301201.1"/>
    <property type="molecule type" value="Transcribed_RNA"/>
</dbReference>
<dbReference type="InterPro" id="IPR036249">
    <property type="entry name" value="Thioredoxin-like_sf"/>
</dbReference>
<dbReference type="AlphaFoldDB" id="A0A7R9VNU0"/>
<feature type="domain" description="EF-hand" evidence="5">
    <location>
        <begin position="303"/>
        <end position="338"/>
    </location>
</feature>
<feature type="compositionally biased region" description="Basic residues" evidence="4">
    <location>
        <begin position="136"/>
        <end position="145"/>
    </location>
</feature>
<evidence type="ECO:0000313" key="6">
    <source>
        <dbReference type="EMBL" id="CAD8301201.1"/>
    </source>
</evidence>
<proteinExistence type="predicted"/>
<dbReference type="SUPFAM" id="SSF47473">
    <property type="entry name" value="EF-hand"/>
    <property type="match status" value="1"/>
</dbReference>
<dbReference type="InterPro" id="IPR018247">
    <property type="entry name" value="EF_Hand_1_Ca_BS"/>
</dbReference>
<protein>
    <recommendedName>
        <fullName evidence="5">EF-hand domain-containing protein</fullName>
    </recommendedName>
</protein>
<accession>A0A7R9VNU0</accession>
<evidence type="ECO:0000256" key="1">
    <source>
        <dbReference type="ARBA" id="ARBA00022723"/>
    </source>
</evidence>
<evidence type="ECO:0000256" key="3">
    <source>
        <dbReference type="ARBA" id="ARBA00022837"/>
    </source>
</evidence>
<dbReference type="InterPro" id="IPR039647">
    <property type="entry name" value="EF_hand_pair_protein_CML-like"/>
</dbReference>
<dbReference type="Gene3D" id="1.10.238.10">
    <property type="entry name" value="EF-hand"/>
    <property type="match status" value="2"/>
</dbReference>
<dbReference type="FunFam" id="1.10.238.10:FF:000003">
    <property type="entry name" value="Calmodulin A"/>
    <property type="match status" value="1"/>
</dbReference>
<dbReference type="InterPro" id="IPR011992">
    <property type="entry name" value="EF-hand-dom_pair"/>
</dbReference>
<dbReference type="PROSITE" id="PS00018">
    <property type="entry name" value="EF_HAND_1"/>
    <property type="match status" value="4"/>
</dbReference>
<evidence type="ECO:0000256" key="2">
    <source>
        <dbReference type="ARBA" id="ARBA00022737"/>
    </source>
</evidence>
<dbReference type="Pfam" id="PF00085">
    <property type="entry name" value="Thioredoxin"/>
    <property type="match status" value="1"/>
</dbReference>
<feature type="compositionally biased region" description="Pro residues" evidence="4">
    <location>
        <begin position="486"/>
        <end position="503"/>
    </location>
</feature>
<dbReference type="Gene3D" id="3.40.30.10">
    <property type="entry name" value="Glutaredoxin"/>
    <property type="match status" value="1"/>
</dbReference>
<feature type="domain" description="EF-hand" evidence="5">
    <location>
        <begin position="267"/>
        <end position="302"/>
    </location>
</feature>
<organism evidence="6">
    <name type="scientific">Chlamydomonas euryale</name>
    <dbReference type="NCBI Taxonomy" id="1486919"/>
    <lineage>
        <taxon>Eukaryota</taxon>
        <taxon>Viridiplantae</taxon>
        <taxon>Chlorophyta</taxon>
        <taxon>core chlorophytes</taxon>
        <taxon>Chlorophyceae</taxon>
        <taxon>CS clade</taxon>
        <taxon>Chlamydomonadales</taxon>
        <taxon>Chlamydomonadaceae</taxon>
        <taxon>Chlamydomonas</taxon>
    </lineage>
</organism>
<feature type="region of interest" description="Disordered" evidence="4">
    <location>
        <begin position="114"/>
        <end position="162"/>
    </location>
</feature>
<keyword evidence="3" id="KW-0106">Calcium</keyword>
<keyword evidence="1" id="KW-0479">Metal-binding</keyword>
<name>A0A7R9VNU0_9CHLO</name>